<evidence type="ECO:0008006" key="4">
    <source>
        <dbReference type="Google" id="ProtNLM"/>
    </source>
</evidence>
<dbReference type="PROSITE" id="PS51257">
    <property type="entry name" value="PROKAR_LIPOPROTEIN"/>
    <property type="match status" value="1"/>
</dbReference>
<evidence type="ECO:0000256" key="1">
    <source>
        <dbReference type="SAM" id="SignalP"/>
    </source>
</evidence>
<keyword evidence="1" id="KW-0732">Signal</keyword>
<accession>A0ABY9H0R7</accession>
<dbReference type="EMBL" id="CP131913">
    <property type="protein sequence ID" value="WLI72047.1"/>
    <property type="molecule type" value="Genomic_DNA"/>
</dbReference>
<gene>
    <name evidence="2" type="ORF">B6N23_09495</name>
</gene>
<dbReference type="RefSeq" id="WP_302140224.1">
    <property type="nucleotide sequence ID" value="NZ_CP130143.1"/>
</dbReference>
<name>A0ABY9H0R7_9GAMM</name>
<sequence length="165" mass="17884">MTAHRRPLIASLLLAPLLLAGCAAAPDRPETLRQALLNLGERAAGRVMEASALPKPPADQVLLLATPEVNGELSIGQERFRESLTRALLAVSDGPQVLDWSDSMGEGGGENQWRLESRLMADGPRLRLSDRELLPYRLTLVLRRPGGDSVMWEESLQGALDATAL</sequence>
<dbReference type="Proteomes" id="UP001235344">
    <property type="component" value="Chromosome"/>
</dbReference>
<evidence type="ECO:0000313" key="3">
    <source>
        <dbReference type="Proteomes" id="UP001235344"/>
    </source>
</evidence>
<evidence type="ECO:0000313" key="2">
    <source>
        <dbReference type="EMBL" id="WLI72047.1"/>
    </source>
</evidence>
<protein>
    <recommendedName>
        <fullName evidence="4">Penicillin-binding protein activator LpoB</fullName>
    </recommendedName>
</protein>
<keyword evidence="3" id="KW-1185">Reference proteome</keyword>
<reference evidence="2 3" key="1">
    <citation type="submission" date="2023-08" db="EMBL/GenBank/DDBJ databases">
        <title>Transcriptome Analysis of Halomonas alkalicola CICC 11012s to Identify the Genes Involved in Alkaline Tolerances.</title>
        <authorList>
            <person name="Zhai L."/>
        </authorList>
    </citation>
    <scope>NUCLEOTIDE SEQUENCE [LARGE SCALE GENOMIC DNA]</scope>
    <source>
        <strain evidence="2 3">CICC 11012s</strain>
    </source>
</reference>
<feature type="chain" id="PRO_5045662698" description="Penicillin-binding protein activator LpoB" evidence="1">
    <location>
        <begin position="26"/>
        <end position="165"/>
    </location>
</feature>
<organism evidence="2 3">
    <name type="scientific">Halomonas alkalicola</name>
    <dbReference type="NCBI Taxonomy" id="1930622"/>
    <lineage>
        <taxon>Bacteria</taxon>
        <taxon>Pseudomonadati</taxon>
        <taxon>Pseudomonadota</taxon>
        <taxon>Gammaproteobacteria</taxon>
        <taxon>Oceanospirillales</taxon>
        <taxon>Halomonadaceae</taxon>
        <taxon>Halomonas</taxon>
    </lineage>
</organism>
<feature type="signal peptide" evidence="1">
    <location>
        <begin position="1"/>
        <end position="25"/>
    </location>
</feature>
<proteinExistence type="predicted"/>